<sequence>MNNGSGVSLWLIVLLVIVVWPLFVFLLWSAILWLMSKFGGWDRLAKLYAAPSSPVDGKRLSSVSGMIGLARYNRILTVTPTSEGFHLEVRRVFRYRHPPLFIPWPDVHNARKASFLNWGYVAFEIGAPPVARMKLQEIAFDGAPVTISPR</sequence>
<reference evidence="2" key="1">
    <citation type="submission" date="2021-01" db="EMBL/GenBank/DDBJ databases">
        <title>Rhizobium sp. strain KVB221 16S ribosomal RNA gene Genome sequencing and assembly.</title>
        <authorList>
            <person name="Kang M."/>
        </authorList>
    </citation>
    <scope>NUCLEOTIDE SEQUENCE</scope>
    <source>
        <strain evidence="2">KVB221</strain>
    </source>
</reference>
<dbReference type="AlphaFoldDB" id="A0A936YSN5"/>
<keyword evidence="1" id="KW-1133">Transmembrane helix</keyword>
<keyword evidence="3" id="KW-1185">Reference proteome</keyword>
<dbReference type="EMBL" id="JAEQNC010000003">
    <property type="protein sequence ID" value="MBL0371685.1"/>
    <property type="molecule type" value="Genomic_DNA"/>
</dbReference>
<keyword evidence="1" id="KW-0472">Membrane</keyword>
<evidence type="ECO:0000313" key="2">
    <source>
        <dbReference type="EMBL" id="MBL0371685.1"/>
    </source>
</evidence>
<evidence type="ECO:0000256" key="1">
    <source>
        <dbReference type="SAM" id="Phobius"/>
    </source>
</evidence>
<evidence type="ECO:0000313" key="3">
    <source>
        <dbReference type="Proteomes" id="UP000633219"/>
    </source>
</evidence>
<organism evidence="2 3">
    <name type="scientific">Rhizobium setariae</name>
    <dbReference type="NCBI Taxonomy" id="2801340"/>
    <lineage>
        <taxon>Bacteria</taxon>
        <taxon>Pseudomonadati</taxon>
        <taxon>Pseudomonadota</taxon>
        <taxon>Alphaproteobacteria</taxon>
        <taxon>Hyphomicrobiales</taxon>
        <taxon>Rhizobiaceae</taxon>
        <taxon>Rhizobium/Agrobacterium group</taxon>
        <taxon>Rhizobium</taxon>
    </lineage>
</organism>
<protein>
    <submittedName>
        <fullName evidence="2">Uncharacterized protein</fullName>
    </submittedName>
</protein>
<gene>
    <name evidence="2" type="ORF">JJB09_06565</name>
</gene>
<accession>A0A936YSN5</accession>
<comment type="caution">
    <text evidence="2">The sequence shown here is derived from an EMBL/GenBank/DDBJ whole genome shotgun (WGS) entry which is preliminary data.</text>
</comment>
<name>A0A936YSN5_9HYPH</name>
<keyword evidence="1" id="KW-0812">Transmembrane</keyword>
<dbReference type="Proteomes" id="UP000633219">
    <property type="component" value="Unassembled WGS sequence"/>
</dbReference>
<feature type="transmembrane region" description="Helical" evidence="1">
    <location>
        <begin position="12"/>
        <end position="34"/>
    </location>
</feature>
<dbReference type="RefSeq" id="WP_201654940.1">
    <property type="nucleotide sequence ID" value="NZ_JAEQNC010000003.1"/>
</dbReference>
<proteinExistence type="predicted"/>